<keyword evidence="5" id="KW-1133">Transmembrane helix</keyword>
<dbReference type="EMBL" id="JAEPRC010000579">
    <property type="protein sequence ID" value="KAG2194580.1"/>
    <property type="molecule type" value="Genomic_DNA"/>
</dbReference>
<keyword evidence="3" id="KW-0175">Coiled coil</keyword>
<keyword evidence="8" id="KW-1185">Reference proteome</keyword>
<dbReference type="AlphaFoldDB" id="A0A8H7QMY5"/>
<sequence length="609" mass="69045">MATIPPHYTDRFILQRYNKALHFVQHLPATSNFQPTKSQKLELYALYKQVSEGDINTQRPGLFDVVGRAKWDAWKKLEGISILEARHIYVEALLRVAAESYKKNIGRDEAQQIIHAFAIMKPSGGDESSDDLLDTDDTSTNQDGNDDGDDTSEASEDAEEKAYLHDIQESNNKITPFNTVADTAIKNHSNTTTPYGSPDRTSIQSRKTPILTRSRLEQHQQQQHHQQLRPSSVASIQTMVTAPATPRQLPTYTNRPPSVANSISSGVRPRSAVSSRLGQYNNTRGNEKKPVHMTRDDLRVLPNKSSFNEPEFIDVNVNPWQQIPTNRPNFQEQQQQQHDSGASSSGEDSENERRKINSRSRTPIANERFVRKTPSSSQLRLPSPMYQQKQQNRKNHLSSPSPPLYLTQQQQQQQQQIHGMTPIHGHQFQSPVPGSSASSSVTATPQNNMLSNMIEGRSSNNNRHFTFANSESQLQQHQQLQQQITTLALGPATKRALESLQNEVIALNDRIDDLRRELVERDKQQRLKLNNNQSSDDDNDNELSYDMGDGWRWVIKAAIKYAGVNLMTAFIIFFILYKTNSPIAFAILKQTSKFWQSFKLRVLISNVVV</sequence>
<dbReference type="PROSITE" id="PS51228">
    <property type="entry name" value="ACB_2"/>
    <property type="match status" value="1"/>
</dbReference>
<dbReference type="PANTHER" id="PTHR23310:SF62">
    <property type="entry name" value="ACYL-COA BINDING PROTEIN 1, ISOFORM A"/>
    <property type="match status" value="1"/>
</dbReference>
<dbReference type="GO" id="GO:0000062">
    <property type="term" value="F:fatty-acyl-CoA binding"/>
    <property type="evidence" value="ECO:0007669"/>
    <property type="project" value="InterPro"/>
</dbReference>
<feature type="coiled-coil region" evidence="3">
    <location>
        <begin position="497"/>
        <end position="524"/>
    </location>
</feature>
<dbReference type="SUPFAM" id="SSF47027">
    <property type="entry name" value="Acyl-CoA binding protein"/>
    <property type="match status" value="1"/>
</dbReference>
<dbReference type="Pfam" id="PF00887">
    <property type="entry name" value="ACBP"/>
    <property type="match status" value="1"/>
</dbReference>
<feature type="compositionally biased region" description="Polar residues" evidence="4">
    <location>
        <begin position="272"/>
        <end position="284"/>
    </location>
</feature>
<dbReference type="PANTHER" id="PTHR23310">
    <property type="entry name" value="ACYL-COA-BINDING PROTEIN, ACBP"/>
    <property type="match status" value="1"/>
</dbReference>
<feature type="compositionally biased region" description="Acidic residues" evidence="4">
    <location>
        <begin position="127"/>
        <end position="137"/>
    </location>
</feature>
<feature type="compositionally biased region" description="Acidic residues" evidence="4">
    <location>
        <begin position="144"/>
        <end position="159"/>
    </location>
</feature>
<comment type="caution">
    <text evidence="7">The sequence shown here is derived from an EMBL/GenBank/DDBJ whole genome shotgun (WGS) entry which is preliminary data.</text>
</comment>
<dbReference type="OrthoDB" id="346910at2759"/>
<name>A0A8H7QMY5_9FUNG</name>
<comment type="similarity">
    <text evidence="1">Belongs to the ACBP family.</text>
</comment>
<evidence type="ECO:0000313" key="7">
    <source>
        <dbReference type="EMBL" id="KAG2194580.1"/>
    </source>
</evidence>
<dbReference type="InterPro" id="IPR014352">
    <property type="entry name" value="FERM/acyl-CoA-bd_prot_sf"/>
</dbReference>
<evidence type="ECO:0000256" key="1">
    <source>
        <dbReference type="ARBA" id="ARBA00005567"/>
    </source>
</evidence>
<keyword evidence="5" id="KW-0472">Membrane</keyword>
<dbReference type="InterPro" id="IPR000582">
    <property type="entry name" value="Acyl-CoA-binding_protein"/>
</dbReference>
<dbReference type="PRINTS" id="PR00689">
    <property type="entry name" value="ACOABINDINGP"/>
</dbReference>
<feature type="compositionally biased region" description="Low complexity" evidence="4">
    <location>
        <begin position="331"/>
        <end position="346"/>
    </location>
</feature>
<evidence type="ECO:0000256" key="4">
    <source>
        <dbReference type="SAM" id="MobiDB-lite"/>
    </source>
</evidence>
<accession>A0A8H7QMY5</accession>
<keyword evidence="2" id="KW-0446">Lipid-binding</keyword>
<feature type="domain" description="ACB" evidence="6">
    <location>
        <begin position="13"/>
        <end position="102"/>
    </location>
</feature>
<feature type="transmembrane region" description="Helical" evidence="5">
    <location>
        <begin position="558"/>
        <end position="577"/>
    </location>
</feature>
<feature type="compositionally biased region" description="Basic and acidic residues" evidence="4">
    <location>
        <begin position="285"/>
        <end position="295"/>
    </location>
</feature>
<dbReference type="InterPro" id="IPR035984">
    <property type="entry name" value="Acyl-CoA-binding_sf"/>
</dbReference>
<evidence type="ECO:0000256" key="3">
    <source>
        <dbReference type="SAM" id="Coils"/>
    </source>
</evidence>
<dbReference type="Gene3D" id="1.20.80.10">
    <property type="match status" value="1"/>
</dbReference>
<evidence type="ECO:0000259" key="6">
    <source>
        <dbReference type="PROSITE" id="PS51228"/>
    </source>
</evidence>
<evidence type="ECO:0000313" key="8">
    <source>
        <dbReference type="Proteomes" id="UP000650833"/>
    </source>
</evidence>
<gene>
    <name evidence="7" type="ORF">INT46_010410</name>
</gene>
<evidence type="ECO:0000256" key="2">
    <source>
        <dbReference type="ARBA" id="ARBA00023121"/>
    </source>
</evidence>
<feature type="region of interest" description="Disordered" evidence="4">
    <location>
        <begin position="124"/>
        <end position="175"/>
    </location>
</feature>
<dbReference type="GO" id="GO:0006631">
    <property type="term" value="P:fatty acid metabolic process"/>
    <property type="evidence" value="ECO:0007669"/>
    <property type="project" value="TreeGrafter"/>
</dbReference>
<dbReference type="Proteomes" id="UP000650833">
    <property type="component" value="Unassembled WGS sequence"/>
</dbReference>
<feature type="compositionally biased region" description="Polar residues" evidence="4">
    <location>
        <begin position="321"/>
        <end position="330"/>
    </location>
</feature>
<organism evidence="7 8">
    <name type="scientific">Mucor plumbeus</name>
    <dbReference type="NCBI Taxonomy" id="97098"/>
    <lineage>
        <taxon>Eukaryota</taxon>
        <taxon>Fungi</taxon>
        <taxon>Fungi incertae sedis</taxon>
        <taxon>Mucoromycota</taxon>
        <taxon>Mucoromycotina</taxon>
        <taxon>Mucoromycetes</taxon>
        <taxon>Mucorales</taxon>
        <taxon>Mucorineae</taxon>
        <taxon>Mucoraceae</taxon>
        <taxon>Mucor</taxon>
    </lineage>
</organism>
<proteinExistence type="inferred from homology"/>
<reference evidence="7" key="1">
    <citation type="submission" date="2020-12" db="EMBL/GenBank/DDBJ databases">
        <title>Metabolic potential, ecology and presence of endohyphal bacteria is reflected in genomic diversity of Mucoromycotina.</title>
        <authorList>
            <person name="Muszewska A."/>
            <person name="Okrasinska A."/>
            <person name="Steczkiewicz K."/>
            <person name="Drgas O."/>
            <person name="Orlowska M."/>
            <person name="Perlinska-Lenart U."/>
            <person name="Aleksandrzak-Piekarczyk T."/>
            <person name="Szatraj K."/>
            <person name="Zielenkiewicz U."/>
            <person name="Pilsyk S."/>
            <person name="Malc E."/>
            <person name="Mieczkowski P."/>
            <person name="Kruszewska J.S."/>
            <person name="Biernat P."/>
            <person name="Pawlowska J."/>
        </authorList>
    </citation>
    <scope>NUCLEOTIDE SEQUENCE</scope>
    <source>
        <strain evidence="7">CBS 226.32</strain>
    </source>
</reference>
<keyword evidence="5" id="KW-0812">Transmembrane</keyword>
<feature type="compositionally biased region" description="Polar residues" evidence="4">
    <location>
        <begin position="373"/>
        <end position="390"/>
    </location>
</feature>
<protein>
    <recommendedName>
        <fullName evidence="6">ACB domain-containing protein</fullName>
    </recommendedName>
</protein>
<feature type="compositionally biased region" description="Polar residues" evidence="4">
    <location>
        <begin position="248"/>
        <end position="265"/>
    </location>
</feature>
<evidence type="ECO:0000256" key="5">
    <source>
        <dbReference type="SAM" id="Phobius"/>
    </source>
</evidence>
<feature type="compositionally biased region" description="Low complexity" evidence="4">
    <location>
        <begin position="430"/>
        <end position="444"/>
    </location>
</feature>
<feature type="region of interest" description="Disordered" evidence="4">
    <location>
        <begin position="243"/>
        <end position="295"/>
    </location>
</feature>
<feature type="region of interest" description="Disordered" evidence="4">
    <location>
        <begin position="321"/>
        <end position="444"/>
    </location>
</feature>